<dbReference type="EMBL" id="JAIWYP010000009">
    <property type="protein sequence ID" value="KAH3775256.1"/>
    <property type="molecule type" value="Genomic_DNA"/>
</dbReference>
<feature type="compositionally biased region" description="Polar residues" evidence="1">
    <location>
        <begin position="16"/>
        <end position="25"/>
    </location>
</feature>
<accession>A0A9D4EAK4</accession>
<feature type="compositionally biased region" description="Basic residues" evidence="1">
    <location>
        <begin position="26"/>
        <end position="37"/>
    </location>
</feature>
<keyword evidence="3" id="KW-1185">Reference proteome</keyword>
<sequence length="77" mass="8329">MAVTCTTGILIDAVDSINTTDNNNPHHLHHRRRHRHQPSSVSAKQPLTPALTLAALSPSDTNIYVNSTTTVISISMS</sequence>
<gene>
    <name evidence="2" type="ORF">DPMN_176657</name>
</gene>
<evidence type="ECO:0000313" key="2">
    <source>
        <dbReference type="EMBL" id="KAH3775256.1"/>
    </source>
</evidence>
<evidence type="ECO:0000256" key="1">
    <source>
        <dbReference type="SAM" id="MobiDB-lite"/>
    </source>
</evidence>
<feature type="region of interest" description="Disordered" evidence="1">
    <location>
        <begin position="16"/>
        <end position="46"/>
    </location>
</feature>
<reference evidence="2" key="2">
    <citation type="submission" date="2020-11" db="EMBL/GenBank/DDBJ databases">
        <authorList>
            <person name="McCartney M.A."/>
            <person name="Auch B."/>
            <person name="Kono T."/>
            <person name="Mallez S."/>
            <person name="Becker A."/>
            <person name="Gohl D.M."/>
            <person name="Silverstein K.A.T."/>
            <person name="Koren S."/>
            <person name="Bechman K.B."/>
            <person name="Herman A."/>
            <person name="Abrahante J.E."/>
            <person name="Garbe J."/>
        </authorList>
    </citation>
    <scope>NUCLEOTIDE SEQUENCE</scope>
    <source>
        <strain evidence="2">Duluth1</strain>
        <tissue evidence="2">Whole animal</tissue>
    </source>
</reference>
<dbReference type="AlphaFoldDB" id="A0A9D4EAK4"/>
<dbReference type="Proteomes" id="UP000828390">
    <property type="component" value="Unassembled WGS sequence"/>
</dbReference>
<reference evidence="2" key="1">
    <citation type="journal article" date="2019" name="bioRxiv">
        <title>The Genome of the Zebra Mussel, Dreissena polymorpha: A Resource for Invasive Species Research.</title>
        <authorList>
            <person name="McCartney M.A."/>
            <person name="Auch B."/>
            <person name="Kono T."/>
            <person name="Mallez S."/>
            <person name="Zhang Y."/>
            <person name="Obille A."/>
            <person name="Becker A."/>
            <person name="Abrahante J.E."/>
            <person name="Garbe J."/>
            <person name="Badalamenti J.P."/>
            <person name="Herman A."/>
            <person name="Mangelson H."/>
            <person name="Liachko I."/>
            <person name="Sullivan S."/>
            <person name="Sone E.D."/>
            <person name="Koren S."/>
            <person name="Silverstein K.A.T."/>
            <person name="Beckman K.B."/>
            <person name="Gohl D.M."/>
        </authorList>
    </citation>
    <scope>NUCLEOTIDE SEQUENCE</scope>
    <source>
        <strain evidence="2">Duluth1</strain>
        <tissue evidence="2">Whole animal</tissue>
    </source>
</reference>
<proteinExistence type="predicted"/>
<evidence type="ECO:0000313" key="3">
    <source>
        <dbReference type="Proteomes" id="UP000828390"/>
    </source>
</evidence>
<comment type="caution">
    <text evidence="2">The sequence shown here is derived from an EMBL/GenBank/DDBJ whole genome shotgun (WGS) entry which is preliminary data.</text>
</comment>
<protein>
    <submittedName>
        <fullName evidence="2">Uncharacterized protein</fullName>
    </submittedName>
</protein>
<name>A0A9D4EAK4_DREPO</name>
<organism evidence="2 3">
    <name type="scientific">Dreissena polymorpha</name>
    <name type="common">Zebra mussel</name>
    <name type="synonym">Mytilus polymorpha</name>
    <dbReference type="NCBI Taxonomy" id="45954"/>
    <lineage>
        <taxon>Eukaryota</taxon>
        <taxon>Metazoa</taxon>
        <taxon>Spiralia</taxon>
        <taxon>Lophotrochozoa</taxon>
        <taxon>Mollusca</taxon>
        <taxon>Bivalvia</taxon>
        <taxon>Autobranchia</taxon>
        <taxon>Heteroconchia</taxon>
        <taxon>Euheterodonta</taxon>
        <taxon>Imparidentia</taxon>
        <taxon>Neoheterodontei</taxon>
        <taxon>Myida</taxon>
        <taxon>Dreissenoidea</taxon>
        <taxon>Dreissenidae</taxon>
        <taxon>Dreissena</taxon>
    </lineage>
</organism>